<feature type="transmembrane region" description="Helical" evidence="1">
    <location>
        <begin position="167"/>
        <end position="184"/>
    </location>
</feature>
<sequence length="295" mass="33396">MTIAQSLAKQRQSLLRQLLKAIHTSQGNRQTLYALLEENQSLLDGQFAEELTAWANEKCKTCPPQTATDLARVLCRFAEAIASFTKGDRLINCEIAIASYNVALTIFSSDTNSSDYRQTKILLAELQTHYQTLPANSASSTDGNQTFPNSRDGLYLSRRVQERSYELLQWGGYALLLLSGLRYLELALAVDWRSQQGQLDFASGAIDVVWMPLLGFLLVFYRQEGYMSRWQLRWLWLLSWSALLLASLYAIATVLGFSTVDLANPTELGWLRGLWGALAFAAIWRMTRWTRSFRG</sequence>
<dbReference type="EMBL" id="JAQOSQ010000003">
    <property type="protein sequence ID" value="MDJ1182602.1"/>
    <property type="molecule type" value="Genomic_DNA"/>
</dbReference>
<feature type="transmembrane region" description="Helical" evidence="1">
    <location>
        <begin position="204"/>
        <end position="222"/>
    </location>
</feature>
<evidence type="ECO:0000313" key="3">
    <source>
        <dbReference type="Proteomes" id="UP001232992"/>
    </source>
</evidence>
<evidence type="ECO:0000256" key="1">
    <source>
        <dbReference type="SAM" id="Phobius"/>
    </source>
</evidence>
<protein>
    <submittedName>
        <fullName evidence="2">Uncharacterized protein</fullName>
    </submittedName>
</protein>
<keyword evidence="3" id="KW-1185">Reference proteome</keyword>
<proteinExistence type="predicted"/>
<keyword evidence="1" id="KW-1133">Transmembrane helix</keyword>
<feature type="transmembrane region" description="Helical" evidence="1">
    <location>
        <begin position="234"/>
        <end position="257"/>
    </location>
</feature>
<dbReference type="RefSeq" id="WP_283757254.1">
    <property type="nucleotide sequence ID" value="NZ_JAQOSQ010000003.1"/>
</dbReference>
<reference evidence="2 3" key="1">
    <citation type="submission" date="2023-01" db="EMBL/GenBank/DDBJ databases">
        <title>Novel diversity within Roseofilum (Cyanobacteria; Desertifilaceae) from marine benthic mats with descriptions of four novel species.</title>
        <authorList>
            <person name="Wang Y."/>
            <person name="Berthold D.E."/>
            <person name="Hu J."/>
            <person name="Lefler F.W."/>
            <person name="Laughinghouse H.D. IV."/>
        </authorList>
    </citation>
    <scope>NUCLEOTIDE SEQUENCE [LARGE SCALE GENOMIC DNA]</scope>
    <source>
        <strain evidence="2 3">BLCC-M143</strain>
    </source>
</reference>
<dbReference type="Proteomes" id="UP001232992">
    <property type="component" value="Unassembled WGS sequence"/>
</dbReference>
<keyword evidence="1" id="KW-0472">Membrane</keyword>
<feature type="transmembrane region" description="Helical" evidence="1">
    <location>
        <begin position="269"/>
        <end position="287"/>
    </location>
</feature>
<organism evidence="2 3">
    <name type="scientific">Roseofilum casamattae BLCC-M143</name>
    <dbReference type="NCBI Taxonomy" id="3022442"/>
    <lineage>
        <taxon>Bacteria</taxon>
        <taxon>Bacillati</taxon>
        <taxon>Cyanobacteriota</taxon>
        <taxon>Cyanophyceae</taxon>
        <taxon>Desertifilales</taxon>
        <taxon>Desertifilaceae</taxon>
        <taxon>Roseofilum</taxon>
        <taxon>Roseofilum casamattae</taxon>
    </lineage>
</organism>
<evidence type="ECO:0000313" key="2">
    <source>
        <dbReference type="EMBL" id="MDJ1182602.1"/>
    </source>
</evidence>
<gene>
    <name evidence="2" type="ORF">PMH09_05285</name>
</gene>
<keyword evidence="1" id="KW-0812">Transmembrane</keyword>
<comment type="caution">
    <text evidence="2">The sequence shown here is derived from an EMBL/GenBank/DDBJ whole genome shotgun (WGS) entry which is preliminary data.</text>
</comment>
<accession>A0ABT7BUY0</accession>
<name>A0ABT7BUY0_9CYAN</name>